<dbReference type="SUPFAM" id="SSF55174">
    <property type="entry name" value="Alpha-L RNA-binding motif"/>
    <property type="match status" value="1"/>
</dbReference>
<dbReference type="RefSeq" id="WP_194699884.1">
    <property type="nucleotide sequence ID" value="NZ_JADKNH010000001.1"/>
</dbReference>
<dbReference type="Pfam" id="PF17774">
    <property type="entry name" value="YlmH_RBD"/>
    <property type="match status" value="1"/>
</dbReference>
<name>A0ABR9ZND5_9FIRM</name>
<accession>A0ABR9ZND5</accession>
<gene>
    <name evidence="3" type="ORF">ISU02_00835</name>
</gene>
<feature type="domain" description="RNA-binding S4" evidence="2">
    <location>
        <begin position="186"/>
        <end position="243"/>
    </location>
</feature>
<dbReference type="PROSITE" id="PS50889">
    <property type="entry name" value="S4"/>
    <property type="match status" value="1"/>
</dbReference>
<dbReference type="InterPro" id="IPR036986">
    <property type="entry name" value="S4_RNA-bd_sf"/>
</dbReference>
<evidence type="ECO:0000313" key="3">
    <source>
        <dbReference type="EMBL" id="MBF4691638.1"/>
    </source>
</evidence>
<dbReference type="PANTHER" id="PTHR13633:SF3">
    <property type="entry name" value="MITOCHONDRIAL TRANSCRIPTION RESCUE FACTOR 1"/>
    <property type="match status" value="1"/>
</dbReference>
<dbReference type="EMBL" id="JADKNH010000001">
    <property type="protein sequence ID" value="MBF4691638.1"/>
    <property type="molecule type" value="Genomic_DNA"/>
</dbReference>
<dbReference type="InterPro" id="IPR012677">
    <property type="entry name" value="Nucleotide-bd_a/b_plait_sf"/>
</dbReference>
<organism evidence="3 4">
    <name type="scientific">Fusibacter ferrireducens</name>
    <dbReference type="NCBI Taxonomy" id="2785058"/>
    <lineage>
        <taxon>Bacteria</taxon>
        <taxon>Bacillati</taxon>
        <taxon>Bacillota</taxon>
        <taxon>Clostridia</taxon>
        <taxon>Eubacteriales</taxon>
        <taxon>Eubacteriales Family XII. Incertae Sedis</taxon>
        <taxon>Fusibacter</taxon>
    </lineage>
</organism>
<evidence type="ECO:0000256" key="1">
    <source>
        <dbReference type="PROSITE-ProRule" id="PRU00182"/>
    </source>
</evidence>
<keyword evidence="1" id="KW-0694">RNA-binding</keyword>
<dbReference type="InterPro" id="IPR002942">
    <property type="entry name" value="S4_RNA-bd"/>
</dbReference>
<protein>
    <recommendedName>
        <fullName evidence="2">RNA-binding S4 domain-containing protein</fullName>
    </recommendedName>
</protein>
<dbReference type="Gene3D" id="3.10.290.10">
    <property type="entry name" value="RNA-binding S4 domain"/>
    <property type="match status" value="1"/>
</dbReference>
<sequence length="262" mass="29908">MNKDNWLKQFGHLLDQEGVFLKGIEKIKAAEKYYETQETLFCSPDIAFGLEHILKASSELHYIKWGGYQGAERVKFLITPDFLEPKTEQFSFAALEFTFASKYYTVEHRDVLGALMGLGINRDRTGDILIFESCFIIFLESDLCDYVLMSFEKVGRASVKGCLKEIAEIQEIERPVKETYDTVKSLRLDAVIASFYNLSRSEAQKLVQSEKVKVNYRPIIATSYELSEGDLISVRGFGRFTLSSVEGVTKKARIRIRFTSPV</sequence>
<dbReference type="InterPro" id="IPR040591">
    <property type="entry name" value="RqcP2_RBD"/>
</dbReference>
<keyword evidence="4" id="KW-1185">Reference proteome</keyword>
<reference evidence="3 4" key="1">
    <citation type="submission" date="2020-11" db="EMBL/GenBank/DDBJ databases">
        <title>Fusibacter basophilias sp. nov.</title>
        <authorList>
            <person name="Qiu D."/>
        </authorList>
    </citation>
    <scope>NUCLEOTIDE SEQUENCE [LARGE SCALE GENOMIC DNA]</scope>
    <source>
        <strain evidence="3 4">Q10-2</strain>
    </source>
</reference>
<dbReference type="SMART" id="SM00363">
    <property type="entry name" value="S4"/>
    <property type="match status" value="1"/>
</dbReference>
<evidence type="ECO:0000259" key="2">
    <source>
        <dbReference type="SMART" id="SM00363"/>
    </source>
</evidence>
<comment type="caution">
    <text evidence="3">The sequence shown here is derived from an EMBL/GenBank/DDBJ whole genome shotgun (WGS) entry which is preliminary data.</text>
</comment>
<dbReference type="CDD" id="cd00165">
    <property type="entry name" value="S4"/>
    <property type="match status" value="1"/>
</dbReference>
<dbReference type="Pfam" id="PF01479">
    <property type="entry name" value="S4"/>
    <property type="match status" value="1"/>
</dbReference>
<dbReference type="Gene3D" id="3.30.1370.160">
    <property type="match status" value="1"/>
</dbReference>
<proteinExistence type="predicted"/>
<dbReference type="PANTHER" id="PTHR13633">
    <property type="entry name" value="MITOCHONDRIAL TRANSCRIPTION RESCUE FACTOR 1"/>
    <property type="match status" value="1"/>
</dbReference>
<dbReference type="Gene3D" id="3.30.70.330">
    <property type="match status" value="1"/>
</dbReference>
<evidence type="ECO:0000313" key="4">
    <source>
        <dbReference type="Proteomes" id="UP000614200"/>
    </source>
</evidence>
<dbReference type="Proteomes" id="UP000614200">
    <property type="component" value="Unassembled WGS sequence"/>
</dbReference>